<feature type="transmembrane region" description="Helical" evidence="11">
    <location>
        <begin position="184"/>
        <end position="202"/>
    </location>
</feature>
<dbReference type="Gene3D" id="1.10.3080.10">
    <property type="entry name" value="Clc chloride channel"/>
    <property type="match status" value="1"/>
</dbReference>
<keyword evidence="13" id="KW-1185">Reference proteome</keyword>
<evidence type="ECO:0000256" key="5">
    <source>
        <dbReference type="ARBA" id="ARBA00023065"/>
    </source>
</evidence>
<keyword evidence="6 11" id="KW-0472">Membrane</keyword>
<dbReference type="GO" id="GO:0005254">
    <property type="term" value="F:chloride channel activity"/>
    <property type="evidence" value="ECO:0007669"/>
    <property type="project" value="UniProtKB-KW"/>
</dbReference>
<feature type="transmembrane region" description="Helical" evidence="11">
    <location>
        <begin position="218"/>
        <end position="238"/>
    </location>
</feature>
<evidence type="ECO:0000256" key="4">
    <source>
        <dbReference type="ARBA" id="ARBA00022989"/>
    </source>
</evidence>
<keyword evidence="2" id="KW-0813">Transport</keyword>
<evidence type="ECO:0000313" key="13">
    <source>
        <dbReference type="Proteomes" id="UP000664332"/>
    </source>
</evidence>
<comment type="caution">
    <text evidence="12">The sequence shown here is derived from an EMBL/GenBank/DDBJ whole genome shotgun (WGS) entry which is preliminary data.</text>
</comment>
<evidence type="ECO:0000256" key="10">
    <source>
        <dbReference type="SAM" id="MobiDB-lite"/>
    </source>
</evidence>
<sequence length="507" mass="52405">MTETPLNHLALYAVLTGIVTGLLTAALNYTVLWTEEKVYGVNHYSSVFPGSNVSPFRLAVTLFLVGLFSSWTWYLLKRFGRPAVSVPGAMAGTKMPVFETTVSAFAQVTAVAAGAPVGRENAPRLAGGLAASRISSALHLDSDARRILVASAAGAGLAASFHLPLAGALFALELLLVEMSTRTVVTAMLTSATAVAAAGVFIDPHPIYATVELSEKPQMLIAALIVGVCAGLAGHLFGIGARKAAAARPLGANILWEMPIVFIGLAVAANFVPGVSGSGRWAAEEVFTVGIPALTLVFLAIIRATAIIMCFRAGTVGGTLTPSFSLGAIIGALIGTLLAPLFPDVPTAAFAIMGAAAFLSTTMAAPMFGMLAAVEFTDMAAQGYLALFLTVIAAALSVRVLGVILKKEVKLAAFTTAAWTGTSSSNDSVGKQHANSDGKIHPDVTHKDIKPNDRESADGNPLGSHPDEVADKPKGPDEIGDDDTTRAAQDSDTLDRDPGQSGDTPRQ</sequence>
<dbReference type="Pfam" id="PF00654">
    <property type="entry name" value="Voltage_CLC"/>
    <property type="match status" value="1"/>
</dbReference>
<evidence type="ECO:0000256" key="11">
    <source>
        <dbReference type="SAM" id="Phobius"/>
    </source>
</evidence>
<dbReference type="PRINTS" id="PR00762">
    <property type="entry name" value="CLCHANNEL"/>
</dbReference>
<evidence type="ECO:0000256" key="6">
    <source>
        <dbReference type="ARBA" id="ARBA00023136"/>
    </source>
</evidence>
<dbReference type="PANTHER" id="PTHR43427:SF6">
    <property type="entry name" value="CHLORIDE CHANNEL PROTEIN CLC-E"/>
    <property type="match status" value="1"/>
</dbReference>
<accession>A0A939E2X7</accession>
<feature type="compositionally biased region" description="Basic and acidic residues" evidence="10">
    <location>
        <begin position="465"/>
        <end position="477"/>
    </location>
</feature>
<keyword evidence="9" id="KW-0407">Ion channel</keyword>
<dbReference type="InterPro" id="IPR001807">
    <property type="entry name" value="ClC"/>
</dbReference>
<proteinExistence type="predicted"/>
<keyword evidence="3 11" id="KW-0812">Transmembrane</keyword>
<organism evidence="12 13">
    <name type="scientific">Corynebacterium mendelii</name>
    <dbReference type="NCBI Taxonomy" id="2765362"/>
    <lineage>
        <taxon>Bacteria</taxon>
        <taxon>Bacillati</taxon>
        <taxon>Actinomycetota</taxon>
        <taxon>Actinomycetes</taxon>
        <taxon>Mycobacteriales</taxon>
        <taxon>Corynebacteriaceae</taxon>
        <taxon>Corynebacterium</taxon>
    </lineage>
</organism>
<keyword evidence="4 11" id="KW-1133">Transmembrane helix</keyword>
<feature type="compositionally biased region" description="Basic and acidic residues" evidence="10">
    <location>
        <begin position="434"/>
        <end position="457"/>
    </location>
</feature>
<evidence type="ECO:0000313" key="12">
    <source>
        <dbReference type="EMBL" id="MBN9644462.1"/>
    </source>
</evidence>
<dbReference type="Proteomes" id="UP000664332">
    <property type="component" value="Unassembled WGS sequence"/>
</dbReference>
<evidence type="ECO:0000256" key="2">
    <source>
        <dbReference type="ARBA" id="ARBA00022448"/>
    </source>
</evidence>
<dbReference type="AlphaFoldDB" id="A0A939E2X7"/>
<dbReference type="InterPro" id="IPR050368">
    <property type="entry name" value="ClC-type_chloride_channel"/>
</dbReference>
<feature type="transmembrane region" description="Helical" evidence="11">
    <location>
        <begin position="250"/>
        <end position="269"/>
    </location>
</feature>
<reference evidence="12" key="1">
    <citation type="submission" date="2021-03" db="EMBL/GenBank/DDBJ databases">
        <authorList>
            <person name="Sun Q."/>
        </authorList>
    </citation>
    <scope>NUCLEOTIDE SEQUENCE</scope>
    <source>
        <strain evidence="12">CCM 8862</strain>
    </source>
</reference>
<evidence type="ECO:0000256" key="3">
    <source>
        <dbReference type="ARBA" id="ARBA00022692"/>
    </source>
</evidence>
<feature type="transmembrane region" description="Helical" evidence="11">
    <location>
        <begin position="9"/>
        <end position="34"/>
    </location>
</feature>
<dbReference type="InterPro" id="IPR014743">
    <property type="entry name" value="Cl-channel_core"/>
</dbReference>
<evidence type="ECO:0000256" key="9">
    <source>
        <dbReference type="ARBA" id="ARBA00023303"/>
    </source>
</evidence>
<feature type="transmembrane region" description="Helical" evidence="11">
    <location>
        <begin position="54"/>
        <end position="76"/>
    </location>
</feature>
<evidence type="ECO:0000256" key="8">
    <source>
        <dbReference type="ARBA" id="ARBA00023214"/>
    </source>
</evidence>
<feature type="transmembrane region" description="Helical" evidence="11">
    <location>
        <begin position="289"/>
        <end position="311"/>
    </location>
</feature>
<dbReference type="GO" id="GO:0034707">
    <property type="term" value="C:chloride channel complex"/>
    <property type="evidence" value="ECO:0007669"/>
    <property type="project" value="UniProtKB-KW"/>
</dbReference>
<feature type="transmembrane region" description="Helical" evidence="11">
    <location>
        <begin position="348"/>
        <end position="372"/>
    </location>
</feature>
<dbReference type="SUPFAM" id="SSF81340">
    <property type="entry name" value="Clc chloride channel"/>
    <property type="match status" value="1"/>
</dbReference>
<comment type="subcellular location">
    <subcellularLocation>
        <location evidence="1">Membrane</location>
        <topology evidence="1">Multi-pass membrane protein</topology>
    </subcellularLocation>
</comment>
<feature type="transmembrane region" description="Helical" evidence="11">
    <location>
        <begin position="384"/>
        <end position="405"/>
    </location>
</feature>
<keyword evidence="7" id="KW-0869">Chloride channel</keyword>
<keyword evidence="5" id="KW-0406">Ion transport</keyword>
<evidence type="ECO:0000256" key="7">
    <source>
        <dbReference type="ARBA" id="ARBA00023173"/>
    </source>
</evidence>
<gene>
    <name evidence="12" type="ORF">JZY06_07535</name>
</gene>
<dbReference type="EMBL" id="JAFLEQ010000014">
    <property type="protein sequence ID" value="MBN9644462.1"/>
    <property type="molecule type" value="Genomic_DNA"/>
</dbReference>
<feature type="compositionally biased region" description="Polar residues" evidence="10">
    <location>
        <begin position="421"/>
        <end position="433"/>
    </location>
</feature>
<feature type="region of interest" description="Disordered" evidence="10">
    <location>
        <begin position="421"/>
        <end position="507"/>
    </location>
</feature>
<feature type="transmembrane region" description="Helical" evidence="11">
    <location>
        <begin position="323"/>
        <end position="342"/>
    </location>
</feature>
<dbReference type="PANTHER" id="PTHR43427">
    <property type="entry name" value="CHLORIDE CHANNEL PROTEIN CLC-E"/>
    <property type="match status" value="1"/>
</dbReference>
<feature type="transmembrane region" description="Helical" evidence="11">
    <location>
        <begin position="147"/>
        <end position="172"/>
    </location>
</feature>
<evidence type="ECO:0000256" key="1">
    <source>
        <dbReference type="ARBA" id="ARBA00004141"/>
    </source>
</evidence>
<keyword evidence="8" id="KW-0868">Chloride</keyword>
<protein>
    <submittedName>
        <fullName evidence="12">Chloride channel protein</fullName>
    </submittedName>
</protein>
<name>A0A939E2X7_9CORY</name>